<dbReference type="Gene3D" id="1.10.10.10">
    <property type="entry name" value="Winged helix-like DNA-binding domain superfamily/Winged helix DNA-binding domain"/>
    <property type="match status" value="1"/>
</dbReference>
<dbReference type="InterPro" id="IPR012677">
    <property type="entry name" value="Nucleotide-bd_a/b_plait_sf"/>
</dbReference>
<dbReference type="PRINTS" id="PR00302">
    <property type="entry name" value="LUPUSLA"/>
</dbReference>
<dbReference type="GO" id="GO:0003723">
    <property type="term" value="F:RNA binding"/>
    <property type="evidence" value="ECO:0007669"/>
    <property type="project" value="UniProtKB-UniRule"/>
</dbReference>
<dbReference type="InterPro" id="IPR036388">
    <property type="entry name" value="WH-like_DNA-bd_sf"/>
</dbReference>
<dbReference type="InterPro" id="IPR002344">
    <property type="entry name" value="Lupus_La"/>
</dbReference>
<keyword evidence="2 4" id="KW-0694">RNA-binding</keyword>
<reference evidence="7 8" key="1">
    <citation type="submission" date="2016-08" db="EMBL/GenBank/DDBJ databases">
        <title>Genomes of anaerobic fungi encode conserved fungal cellulosomes for biomass hydrolysis.</title>
        <authorList>
            <consortium name="DOE Joint Genome Institute"/>
            <person name="Haitjema C.H."/>
            <person name="Gilmore S.P."/>
            <person name="Henske J.K."/>
            <person name="Solomon K.V."/>
            <person name="De Groot R."/>
            <person name="Kuo A."/>
            <person name="Mondo S.J."/>
            <person name="Salamov A.A."/>
            <person name="Labutti K."/>
            <person name="Zhao Z."/>
            <person name="Chiniquy J."/>
            <person name="Barry K."/>
            <person name="Brewer H.M."/>
            <person name="Purvine S.O."/>
            <person name="Wright A.T."/>
            <person name="Boxma B."/>
            <person name="Van Alen T."/>
            <person name="Hackstein J.H."/>
            <person name="Baker S.E."/>
            <person name="Grigoriev I.V."/>
            <person name="O'Malley M.A."/>
        </authorList>
    </citation>
    <scope>NUCLEOTIDE SEQUENCE [LARGE SCALE GENOMIC DNA]</scope>
    <source>
        <strain evidence="8">finn</strain>
    </source>
</reference>
<dbReference type="SUPFAM" id="SSF54928">
    <property type="entry name" value="RNA-binding domain, RBD"/>
    <property type="match status" value="1"/>
</dbReference>
<dbReference type="InterPro" id="IPR036390">
    <property type="entry name" value="WH_DNA-bd_sf"/>
</dbReference>
<comment type="caution">
    <text evidence="7">The sequence shown here is derived from an EMBL/GenBank/DDBJ whole genome shotgun (WGS) entry which is preliminary data.</text>
</comment>
<dbReference type="PANTHER" id="PTHR22792">
    <property type="entry name" value="LUPUS LA PROTEIN-RELATED"/>
    <property type="match status" value="1"/>
</dbReference>
<feature type="compositionally biased region" description="Basic residues" evidence="5">
    <location>
        <begin position="319"/>
        <end position="329"/>
    </location>
</feature>
<dbReference type="GO" id="GO:0006396">
    <property type="term" value="P:RNA processing"/>
    <property type="evidence" value="ECO:0007669"/>
    <property type="project" value="InterPro"/>
</dbReference>
<dbReference type="FunFam" id="1.10.10.10:FF:000158">
    <property type="entry name" value="La ribonucleoprotein domain family member 7"/>
    <property type="match status" value="1"/>
</dbReference>
<feature type="compositionally biased region" description="Basic and acidic residues" evidence="5">
    <location>
        <begin position="330"/>
        <end position="348"/>
    </location>
</feature>
<keyword evidence="3" id="KW-0539">Nucleus</keyword>
<dbReference type="Gene3D" id="3.30.70.330">
    <property type="match status" value="2"/>
</dbReference>
<dbReference type="SMART" id="SM00715">
    <property type="entry name" value="LA"/>
    <property type="match status" value="1"/>
</dbReference>
<gene>
    <name evidence="7" type="ORF">BCR36DRAFT_357602</name>
</gene>
<reference evidence="7 8" key="2">
    <citation type="submission" date="2016-08" db="EMBL/GenBank/DDBJ databases">
        <title>Pervasive Adenine N6-methylation of Active Genes in Fungi.</title>
        <authorList>
            <consortium name="DOE Joint Genome Institute"/>
            <person name="Mondo S.J."/>
            <person name="Dannebaum R.O."/>
            <person name="Kuo R.C."/>
            <person name="Labutti K."/>
            <person name="Haridas S."/>
            <person name="Kuo A."/>
            <person name="Salamov A."/>
            <person name="Ahrendt S.R."/>
            <person name="Lipzen A."/>
            <person name="Sullivan W."/>
            <person name="Andreopoulos W.B."/>
            <person name="Clum A."/>
            <person name="Lindquist E."/>
            <person name="Daum C."/>
            <person name="Ramamoorthy G.K."/>
            <person name="Gryganskyi A."/>
            <person name="Culley D."/>
            <person name="Magnuson J.K."/>
            <person name="James T.Y."/>
            <person name="O'Malley M.A."/>
            <person name="Stajich J.E."/>
            <person name="Spatafora J.W."/>
            <person name="Visel A."/>
            <person name="Grigoriev I.V."/>
        </authorList>
    </citation>
    <scope>NUCLEOTIDE SEQUENCE [LARGE SCALE GENOMIC DNA]</scope>
    <source>
        <strain evidence="8">finn</strain>
    </source>
</reference>
<evidence type="ECO:0000313" key="7">
    <source>
        <dbReference type="EMBL" id="ORX45965.1"/>
    </source>
</evidence>
<dbReference type="EMBL" id="MCFH01000037">
    <property type="protein sequence ID" value="ORX45965.1"/>
    <property type="molecule type" value="Genomic_DNA"/>
</dbReference>
<feature type="region of interest" description="Disordered" evidence="5">
    <location>
        <begin position="319"/>
        <end position="348"/>
    </location>
</feature>
<evidence type="ECO:0000256" key="4">
    <source>
        <dbReference type="PROSITE-ProRule" id="PRU00332"/>
    </source>
</evidence>
<evidence type="ECO:0000256" key="2">
    <source>
        <dbReference type="ARBA" id="ARBA00022884"/>
    </source>
</evidence>
<evidence type="ECO:0000256" key="5">
    <source>
        <dbReference type="SAM" id="MobiDB-lite"/>
    </source>
</evidence>
<dbReference type="GO" id="GO:1990904">
    <property type="term" value="C:ribonucleoprotein complex"/>
    <property type="evidence" value="ECO:0007669"/>
    <property type="project" value="InterPro"/>
</dbReference>
<organism evidence="7 8">
    <name type="scientific">Piromyces finnis</name>
    <dbReference type="NCBI Taxonomy" id="1754191"/>
    <lineage>
        <taxon>Eukaryota</taxon>
        <taxon>Fungi</taxon>
        <taxon>Fungi incertae sedis</taxon>
        <taxon>Chytridiomycota</taxon>
        <taxon>Chytridiomycota incertae sedis</taxon>
        <taxon>Neocallimastigomycetes</taxon>
        <taxon>Neocallimastigales</taxon>
        <taxon>Neocallimastigaceae</taxon>
        <taxon>Piromyces</taxon>
    </lineage>
</organism>
<dbReference type="GO" id="GO:0005634">
    <property type="term" value="C:nucleus"/>
    <property type="evidence" value="ECO:0007669"/>
    <property type="project" value="UniProtKB-SubCell"/>
</dbReference>
<dbReference type="CDD" id="cd07323">
    <property type="entry name" value="LAM"/>
    <property type="match status" value="1"/>
</dbReference>
<dbReference type="AlphaFoldDB" id="A0A1Y1V2S1"/>
<evidence type="ECO:0000256" key="1">
    <source>
        <dbReference type="ARBA" id="ARBA00004123"/>
    </source>
</evidence>
<feature type="domain" description="HTH La-type RNA-binding" evidence="6">
    <location>
        <begin position="1"/>
        <end position="89"/>
    </location>
</feature>
<dbReference type="InterPro" id="IPR035979">
    <property type="entry name" value="RBD_domain_sf"/>
</dbReference>
<evidence type="ECO:0000256" key="3">
    <source>
        <dbReference type="ARBA" id="ARBA00023242"/>
    </source>
</evidence>
<dbReference type="Proteomes" id="UP000193719">
    <property type="component" value="Unassembled WGS sequence"/>
</dbReference>
<dbReference type="InterPro" id="IPR045180">
    <property type="entry name" value="La_dom_prot"/>
</dbReference>
<comment type="subcellular location">
    <subcellularLocation>
        <location evidence="1">Nucleus</location>
    </subcellularLocation>
</comment>
<accession>A0A1Y1V2S1</accession>
<dbReference type="InterPro" id="IPR014886">
    <property type="entry name" value="La_xRRM"/>
</dbReference>
<dbReference type="Pfam" id="PF08777">
    <property type="entry name" value="RRM_3"/>
    <property type="match status" value="1"/>
</dbReference>
<dbReference type="OrthoDB" id="439993at2759"/>
<dbReference type="SUPFAM" id="SSF46785">
    <property type="entry name" value="Winged helix' DNA-binding domain"/>
    <property type="match status" value="1"/>
</dbReference>
<keyword evidence="8" id="KW-1185">Reference proteome</keyword>
<protein>
    <submittedName>
        <fullName evidence="7">La-domain-containing protein</fullName>
    </submittedName>
</protein>
<evidence type="ECO:0000313" key="8">
    <source>
        <dbReference type="Proteomes" id="UP000193719"/>
    </source>
</evidence>
<dbReference type="STRING" id="1754191.A0A1Y1V2S1"/>
<dbReference type="PROSITE" id="PS50961">
    <property type="entry name" value="HTH_LA"/>
    <property type="match status" value="1"/>
</dbReference>
<name>A0A1Y1V2S1_9FUNG</name>
<evidence type="ECO:0000259" key="6">
    <source>
        <dbReference type="PROSITE" id="PS50961"/>
    </source>
</evidence>
<proteinExistence type="predicted"/>
<sequence length="348" mass="40183">MTEAKILKQIEYYFSDANLPKDKFLWETVNSDPQGWVDIEVLLRFNRLKSLTTDPEVIKNAVKKSVELLELNENGTQIRRKTQIKPKSDETIERSIYIQGIPTSVSKPVEAIEEYLTKYEIEAVHINAFRNKNRTFKGEAFVELKTKEDVETILSKKLPFNEVEINIMKKSEFPGLKQKKRLTRQLSYLPSLVSEEEKEEWKAIEKKNKEEEEEIIKNDTKKFNESAVISFKLSTATAFSALKTFLASKGNLTWVNYVNNSTTGGAFFDETDAAAINEKINNQKITDTEVEVTSQVSTDEEKEALLKAYLEFRQKMRRRSGGKFKRNNKRKAEDAPEGEPETKQEKTE</sequence>
<dbReference type="InterPro" id="IPR006630">
    <property type="entry name" value="La_HTH"/>
</dbReference>
<dbReference type="Pfam" id="PF05383">
    <property type="entry name" value="La"/>
    <property type="match status" value="1"/>
</dbReference>